<reference evidence="1" key="1">
    <citation type="journal article" date="2014" name="Genome Announc.">
        <title>Genome sequence of the yeast Cyberlindnera fabianii (Hansenula fabianii).</title>
        <authorList>
            <person name="Freel K.C."/>
            <person name="Sarilar V."/>
            <person name="Neuveglise C."/>
            <person name="Devillers H."/>
            <person name="Friedrich A."/>
            <person name="Schacherer J."/>
        </authorList>
    </citation>
    <scope>NUCLEOTIDE SEQUENCE</scope>
    <source>
        <strain evidence="1">YJS4271</strain>
    </source>
</reference>
<organism evidence="1">
    <name type="scientific">Cyberlindnera fabianii</name>
    <name type="common">Yeast</name>
    <name type="synonym">Hansenula fabianii</name>
    <dbReference type="NCBI Taxonomy" id="36022"/>
    <lineage>
        <taxon>Eukaryota</taxon>
        <taxon>Fungi</taxon>
        <taxon>Dikarya</taxon>
        <taxon>Ascomycota</taxon>
        <taxon>Saccharomycotina</taxon>
        <taxon>Saccharomycetes</taxon>
        <taxon>Phaffomycetales</taxon>
        <taxon>Phaffomycetaceae</taxon>
        <taxon>Cyberlindnera</taxon>
    </lineage>
</organism>
<proteinExistence type="predicted"/>
<accession>A0A061ARE0</accession>
<name>A0A061ARE0_CYBFA</name>
<dbReference type="EMBL" id="LK052889">
    <property type="protein sequence ID" value="CDR40211.1"/>
    <property type="molecule type" value="Genomic_DNA"/>
</dbReference>
<evidence type="ECO:0000313" key="1">
    <source>
        <dbReference type="EMBL" id="CDR40211.1"/>
    </source>
</evidence>
<gene>
    <name evidence="1" type="ORF">CYFA0S_04e05985g</name>
</gene>
<protein>
    <submittedName>
        <fullName evidence="1">CYFA0S04e05985g1_1</fullName>
    </submittedName>
</protein>
<sequence length="152" mass="17568">MPAMRYHTNYVLDSFKSGSRSLRSFTQISRGCYIGSVTDLEKPKGKQIASCLCEGLYSHLRMSGQPNTPGVDISTCVEDEKQRIRVAEGNIVRRCHIDIRRLKIAASSTSERAYVCRATEPCIHALLVHFFFYFWNNYYHTYELYEYFQGLS</sequence>
<dbReference type="AlphaFoldDB" id="A0A061ARE0"/>